<gene>
    <name evidence="4" type="ORF">GCM10009819_27600</name>
</gene>
<proteinExistence type="predicted"/>
<keyword evidence="5" id="KW-1185">Reference proteome</keyword>
<dbReference type="InterPro" id="IPR059026">
    <property type="entry name" value="LpqB_N"/>
</dbReference>
<keyword evidence="2" id="KW-0732">Signal</keyword>
<organism evidence="4 5">
    <name type="scientific">Agromyces tropicus</name>
    <dbReference type="NCBI Taxonomy" id="555371"/>
    <lineage>
        <taxon>Bacteria</taxon>
        <taxon>Bacillati</taxon>
        <taxon>Actinomycetota</taxon>
        <taxon>Actinomycetes</taxon>
        <taxon>Micrococcales</taxon>
        <taxon>Microbacteriaceae</taxon>
        <taxon>Agromyces</taxon>
    </lineage>
</organism>
<dbReference type="Proteomes" id="UP001501196">
    <property type="component" value="Unassembled WGS sequence"/>
</dbReference>
<evidence type="ECO:0000256" key="1">
    <source>
        <dbReference type="SAM" id="MobiDB-lite"/>
    </source>
</evidence>
<dbReference type="EMBL" id="BAAAPW010000004">
    <property type="protein sequence ID" value="GAA2040536.1"/>
    <property type="molecule type" value="Genomic_DNA"/>
</dbReference>
<dbReference type="Pfam" id="PF10646">
    <property type="entry name" value="Germane"/>
    <property type="match status" value="1"/>
</dbReference>
<dbReference type="Pfam" id="PF25976">
    <property type="entry name" value="LpqB_N"/>
    <property type="match status" value="1"/>
</dbReference>
<reference evidence="5" key="1">
    <citation type="journal article" date="2019" name="Int. J. Syst. Evol. Microbiol.">
        <title>The Global Catalogue of Microorganisms (GCM) 10K type strain sequencing project: providing services to taxonomists for standard genome sequencing and annotation.</title>
        <authorList>
            <consortium name="The Broad Institute Genomics Platform"/>
            <consortium name="The Broad Institute Genome Sequencing Center for Infectious Disease"/>
            <person name="Wu L."/>
            <person name="Ma J."/>
        </authorList>
    </citation>
    <scope>NUCLEOTIDE SEQUENCE [LARGE SCALE GENOMIC DNA]</scope>
    <source>
        <strain evidence="5">JCM 15672</strain>
    </source>
</reference>
<sequence length="566" mass="59687">MRRPVVVRLARIAAAALAGALVATAAGCASIPTGGPVNQGLTESEDQGVDVDVLARGPREGADQQQILEGFIDAAASPTGNYEIARQFLTSTFADEWQADEATTIDVLADRSFTQLGDDLIRTRVVPQASLADDGQYLETGSTEPLQLEYRFELEDDEWRISSAPPGVLIDETTFGLVYREYTLAFYDPQFRYVVPDVRWFAGRASAQTSIVRAVLEGAAEWLAPGVVSAFPEDLQLDQATVPVTDGVAEVSLSGPAFDSLRTVQLMQYQLEESLSGVRNVRDVQLSLNGVPLSAPDLSPPPLRTLRVDPRPVVYDGEAFGYLSSGDAIAGIDGVSDPVVALVPSGAALGPDATAAAVLAEGGVYRVAEGSEPELLDPREGLITPALDVDGITWSVPRTAPDELAWFDGTGESGQIGVPWNADEIVSIQFSRDGTRLVALLEDGGRTRVVAASVQRDDRGIPQALGSVGLELSPSGGEPLDVAWLDSRTIGTLTATAPGKTRLTTQELGAPAASRDGPDEGIEVDGANSLRDLRVLTEGGGIATGAGVGWQEQPRGVRFLATQQTG</sequence>
<protein>
    <submittedName>
        <fullName evidence="4">LpqB family beta-propeller domain-containing protein</fullName>
    </submittedName>
</protein>
<comment type="caution">
    <text evidence="4">The sequence shown here is derived from an EMBL/GenBank/DDBJ whole genome shotgun (WGS) entry which is preliminary data.</text>
</comment>
<name>A0ABP5G9Z6_9MICO</name>
<dbReference type="SMART" id="SM00909">
    <property type="entry name" value="Germane"/>
    <property type="match status" value="1"/>
</dbReference>
<dbReference type="PROSITE" id="PS51257">
    <property type="entry name" value="PROKAR_LIPOPROTEIN"/>
    <property type="match status" value="1"/>
</dbReference>
<feature type="domain" description="GerMN" evidence="3">
    <location>
        <begin position="208"/>
        <end position="297"/>
    </location>
</feature>
<feature type="signal peptide" evidence="2">
    <location>
        <begin position="1"/>
        <end position="25"/>
    </location>
</feature>
<accession>A0ABP5G9Z6</accession>
<dbReference type="InterPro" id="IPR019606">
    <property type="entry name" value="GerMN"/>
</dbReference>
<feature type="region of interest" description="Disordered" evidence="1">
    <location>
        <begin position="498"/>
        <end position="525"/>
    </location>
</feature>
<evidence type="ECO:0000313" key="5">
    <source>
        <dbReference type="Proteomes" id="UP001501196"/>
    </source>
</evidence>
<evidence type="ECO:0000313" key="4">
    <source>
        <dbReference type="EMBL" id="GAA2040536.1"/>
    </source>
</evidence>
<evidence type="ECO:0000256" key="2">
    <source>
        <dbReference type="SAM" id="SignalP"/>
    </source>
</evidence>
<feature type="chain" id="PRO_5047240123" evidence="2">
    <location>
        <begin position="26"/>
        <end position="566"/>
    </location>
</feature>
<evidence type="ECO:0000259" key="3">
    <source>
        <dbReference type="SMART" id="SM00909"/>
    </source>
</evidence>
<dbReference type="RefSeq" id="WP_344375344.1">
    <property type="nucleotide sequence ID" value="NZ_BAAAPW010000004.1"/>
</dbReference>